<dbReference type="EMBL" id="BPVZ01000088">
    <property type="protein sequence ID" value="GKV30773.1"/>
    <property type="molecule type" value="Genomic_DNA"/>
</dbReference>
<evidence type="ECO:0000313" key="3">
    <source>
        <dbReference type="EMBL" id="GKV30773.1"/>
    </source>
</evidence>
<accession>A0AAV5L0I9</accession>
<keyword evidence="1" id="KW-0732">Signal</keyword>
<feature type="signal peptide" evidence="1">
    <location>
        <begin position="1"/>
        <end position="20"/>
    </location>
</feature>
<name>A0AAV5L0I9_9ROSI</name>
<evidence type="ECO:0000256" key="1">
    <source>
        <dbReference type="SAM" id="SignalP"/>
    </source>
</evidence>
<dbReference type="PANTHER" id="PTHR46667">
    <property type="entry name" value="OS05G0182700 PROTEIN"/>
    <property type="match status" value="1"/>
</dbReference>
<evidence type="ECO:0000259" key="2">
    <source>
        <dbReference type="Pfam" id="PF07889"/>
    </source>
</evidence>
<dbReference type="Proteomes" id="UP001054252">
    <property type="component" value="Unassembled WGS sequence"/>
</dbReference>
<proteinExistence type="predicted"/>
<dbReference type="PANTHER" id="PTHR46667:SF1">
    <property type="entry name" value="OS09G0482740 PROTEIN"/>
    <property type="match status" value="1"/>
</dbReference>
<dbReference type="AlphaFoldDB" id="A0AAV5L0I9"/>
<protein>
    <recommendedName>
        <fullName evidence="2">DUF1664 domain-containing protein</fullName>
    </recommendedName>
</protein>
<feature type="chain" id="PRO_5043607680" description="DUF1664 domain-containing protein" evidence="1">
    <location>
        <begin position="21"/>
        <end position="235"/>
    </location>
</feature>
<gene>
    <name evidence="3" type="ORF">SLEP1_g39553</name>
</gene>
<organism evidence="3 4">
    <name type="scientific">Rubroshorea leprosula</name>
    <dbReference type="NCBI Taxonomy" id="152421"/>
    <lineage>
        <taxon>Eukaryota</taxon>
        <taxon>Viridiplantae</taxon>
        <taxon>Streptophyta</taxon>
        <taxon>Embryophyta</taxon>
        <taxon>Tracheophyta</taxon>
        <taxon>Spermatophyta</taxon>
        <taxon>Magnoliopsida</taxon>
        <taxon>eudicotyledons</taxon>
        <taxon>Gunneridae</taxon>
        <taxon>Pentapetalae</taxon>
        <taxon>rosids</taxon>
        <taxon>malvids</taxon>
        <taxon>Malvales</taxon>
        <taxon>Dipterocarpaceae</taxon>
        <taxon>Rubroshorea</taxon>
    </lineage>
</organism>
<evidence type="ECO:0000313" key="4">
    <source>
        <dbReference type="Proteomes" id="UP001054252"/>
    </source>
</evidence>
<keyword evidence="4" id="KW-1185">Reference proteome</keyword>
<reference evidence="3 4" key="1">
    <citation type="journal article" date="2021" name="Commun. Biol.">
        <title>The genome of Shorea leprosula (Dipterocarpaceae) highlights the ecological relevance of drought in aseasonal tropical rainforests.</title>
        <authorList>
            <person name="Ng K.K.S."/>
            <person name="Kobayashi M.J."/>
            <person name="Fawcett J.A."/>
            <person name="Hatakeyama M."/>
            <person name="Paape T."/>
            <person name="Ng C.H."/>
            <person name="Ang C.C."/>
            <person name="Tnah L.H."/>
            <person name="Lee C.T."/>
            <person name="Nishiyama T."/>
            <person name="Sese J."/>
            <person name="O'Brien M.J."/>
            <person name="Copetti D."/>
            <person name="Mohd Noor M.I."/>
            <person name="Ong R.C."/>
            <person name="Putra M."/>
            <person name="Sireger I.Z."/>
            <person name="Indrioko S."/>
            <person name="Kosugi Y."/>
            <person name="Izuno A."/>
            <person name="Isagi Y."/>
            <person name="Lee S.L."/>
            <person name="Shimizu K.K."/>
        </authorList>
    </citation>
    <scope>NUCLEOTIDE SEQUENCE [LARGE SCALE GENOMIC DNA]</scope>
    <source>
        <strain evidence="3">214</strain>
    </source>
</reference>
<feature type="domain" description="DUF1664" evidence="2">
    <location>
        <begin position="13"/>
        <end position="131"/>
    </location>
</feature>
<sequence>MMLNILVLSGVFSYLVPAAALGAMGYCYMWWKGWSFSDVMFVTKRNMADAVATVSKQLEHVSRTLTATKKHLTKRLETLDWKLEEQMETSQLIANNVNEMKLNLSQIGLDVDMIYQMVAGVEGKIDRLESKSDVTNANIRYLCQVAADNADQLNAKLIQDAGAKLAIDSAVKFEEKSPKGLLYLAETNELVSDKQMTGSDDRHLDVPMKNVPVMKTRVHRSYTVGISWAQDIMHS</sequence>
<dbReference type="InterPro" id="IPR012458">
    <property type="entry name" value="DUF1664"/>
</dbReference>
<dbReference type="Pfam" id="PF07889">
    <property type="entry name" value="DUF1664"/>
    <property type="match status" value="1"/>
</dbReference>
<comment type="caution">
    <text evidence="3">The sequence shown here is derived from an EMBL/GenBank/DDBJ whole genome shotgun (WGS) entry which is preliminary data.</text>
</comment>